<protein>
    <submittedName>
        <fullName evidence="6">Transcriptional regulator, TetR family</fullName>
    </submittedName>
</protein>
<keyword evidence="3" id="KW-0804">Transcription</keyword>
<feature type="domain" description="HTH tetR-type" evidence="5">
    <location>
        <begin position="1"/>
        <end position="51"/>
    </location>
</feature>
<evidence type="ECO:0000256" key="4">
    <source>
        <dbReference type="PROSITE-ProRule" id="PRU00335"/>
    </source>
</evidence>
<dbReference type="EMBL" id="OBDO01000001">
    <property type="protein sequence ID" value="SNX94398.1"/>
    <property type="molecule type" value="Genomic_DNA"/>
</dbReference>
<evidence type="ECO:0000313" key="7">
    <source>
        <dbReference type="Proteomes" id="UP000219514"/>
    </source>
</evidence>
<feature type="DNA-binding region" description="H-T-H motif" evidence="4">
    <location>
        <begin position="14"/>
        <end position="33"/>
    </location>
</feature>
<gene>
    <name evidence="6" type="ORF">SAMN06893097_101189</name>
</gene>
<dbReference type="InterPro" id="IPR023772">
    <property type="entry name" value="DNA-bd_HTH_TetR-type_CS"/>
</dbReference>
<keyword evidence="2 4" id="KW-0238">DNA-binding</keyword>
<dbReference type="InterPro" id="IPR001647">
    <property type="entry name" value="HTH_TetR"/>
</dbReference>
<dbReference type="PANTHER" id="PTHR30055:SF148">
    <property type="entry name" value="TETR-FAMILY TRANSCRIPTIONAL REGULATOR"/>
    <property type="match status" value="1"/>
</dbReference>
<evidence type="ECO:0000313" key="6">
    <source>
        <dbReference type="EMBL" id="SNX94398.1"/>
    </source>
</evidence>
<dbReference type="PROSITE" id="PS50977">
    <property type="entry name" value="HTH_TETR_2"/>
    <property type="match status" value="1"/>
</dbReference>
<evidence type="ECO:0000256" key="3">
    <source>
        <dbReference type="ARBA" id="ARBA00023163"/>
    </source>
</evidence>
<evidence type="ECO:0000259" key="5">
    <source>
        <dbReference type="PROSITE" id="PS50977"/>
    </source>
</evidence>
<evidence type="ECO:0000256" key="2">
    <source>
        <dbReference type="ARBA" id="ARBA00023125"/>
    </source>
</evidence>
<dbReference type="Pfam" id="PF00440">
    <property type="entry name" value="TetR_N"/>
    <property type="match status" value="1"/>
</dbReference>
<keyword evidence="7" id="KW-1185">Reference proteome</keyword>
<dbReference type="Gene3D" id="1.10.10.60">
    <property type="entry name" value="Homeodomain-like"/>
    <property type="match status" value="1"/>
</dbReference>
<evidence type="ECO:0000256" key="1">
    <source>
        <dbReference type="ARBA" id="ARBA00023015"/>
    </source>
</evidence>
<dbReference type="InterPro" id="IPR036271">
    <property type="entry name" value="Tet_transcr_reg_TetR-rel_C_sf"/>
</dbReference>
<dbReference type="SUPFAM" id="SSF46689">
    <property type="entry name" value="Homeodomain-like"/>
    <property type="match status" value="1"/>
</dbReference>
<sequence length="173" mass="17998">MLEVLGREGYAGLTMDAVALAAGVGKATIYRRWSSKAELLLGVLDGSVEDDLPVPDTGDLREDLVALLTTTLELMDGPSGRATRSLLAAVVGDPALAEAYRRGPLASWGRAWATVLDRAVCRGEISAEAAASAAAEVGPAVLTVRWLVTGGPLDADVVTELVDGAMMPLLRAR</sequence>
<accession>A0A285E5M4</accession>
<keyword evidence="1" id="KW-0805">Transcription regulation</keyword>
<organism evidence="6 7">
    <name type="scientific">Geodermatophilus sabuli</name>
    <dbReference type="NCBI Taxonomy" id="1564158"/>
    <lineage>
        <taxon>Bacteria</taxon>
        <taxon>Bacillati</taxon>
        <taxon>Actinomycetota</taxon>
        <taxon>Actinomycetes</taxon>
        <taxon>Geodermatophilales</taxon>
        <taxon>Geodermatophilaceae</taxon>
        <taxon>Geodermatophilus</taxon>
    </lineage>
</organism>
<dbReference type="PANTHER" id="PTHR30055">
    <property type="entry name" value="HTH-TYPE TRANSCRIPTIONAL REGULATOR RUTR"/>
    <property type="match status" value="1"/>
</dbReference>
<dbReference type="InterPro" id="IPR009057">
    <property type="entry name" value="Homeodomain-like_sf"/>
</dbReference>
<dbReference type="GO" id="GO:0003700">
    <property type="term" value="F:DNA-binding transcription factor activity"/>
    <property type="evidence" value="ECO:0007669"/>
    <property type="project" value="TreeGrafter"/>
</dbReference>
<dbReference type="AlphaFoldDB" id="A0A285E5M4"/>
<dbReference type="SUPFAM" id="SSF48498">
    <property type="entry name" value="Tetracyclin repressor-like, C-terminal domain"/>
    <property type="match status" value="1"/>
</dbReference>
<dbReference type="PROSITE" id="PS01081">
    <property type="entry name" value="HTH_TETR_1"/>
    <property type="match status" value="1"/>
</dbReference>
<dbReference type="Proteomes" id="UP000219514">
    <property type="component" value="Unassembled WGS sequence"/>
</dbReference>
<name>A0A285E5M4_9ACTN</name>
<dbReference type="GO" id="GO:0000976">
    <property type="term" value="F:transcription cis-regulatory region binding"/>
    <property type="evidence" value="ECO:0007669"/>
    <property type="project" value="TreeGrafter"/>
</dbReference>
<proteinExistence type="predicted"/>
<dbReference type="InterPro" id="IPR011075">
    <property type="entry name" value="TetR_C"/>
</dbReference>
<dbReference type="Gene3D" id="1.10.357.10">
    <property type="entry name" value="Tetracycline Repressor, domain 2"/>
    <property type="match status" value="1"/>
</dbReference>
<dbReference type="Pfam" id="PF16859">
    <property type="entry name" value="TetR_C_11"/>
    <property type="match status" value="1"/>
</dbReference>
<reference evidence="6 7" key="1">
    <citation type="submission" date="2017-09" db="EMBL/GenBank/DDBJ databases">
        <authorList>
            <person name="Ehlers B."/>
            <person name="Leendertz F.H."/>
        </authorList>
    </citation>
    <scope>NUCLEOTIDE SEQUENCE [LARGE SCALE GENOMIC DNA]</scope>
    <source>
        <strain evidence="6 7">DSM 46844</strain>
    </source>
</reference>
<dbReference type="InterPro" id="IPR050109">
    <property type="entry name" value="HTH-type_TetR-like_transc_reg"/>
</dbReference>